<dbReference type="Proteomes" id="UP001215280">
    <property type="component" value="Unassembled WGS sequence"/>
</dbReference>
<name>A0AAD7ICY3_9AGAR</name>
<gene>
    <name evidence="1" type="ORF">DFH07DRAFT_965399</name>
</gene>
<organism evidence="1 2">
    <name type="scientific">Mycena maculata</name>
    <dbReference type="NCBI Taxonomy" id="230809"/>
    <lineage>
        <taxon>Eukaryota</taxon>
        <taxon>Fungi</taxon>
        <taxon>Dikarya</taxon>
        <taxon>Basidiomycota</taxon>
        <taxon>Agaricomycotina</taxon>
        <taxon>Agaricomycetes</taxon>
        <taxon>Agaricomycetidae</taxon>
        <taxon>Agaricales</taxon>
        <taxon>Marasmiineae</taxon>
        <taxon>Mycenaceae</taxon>
        <taxon>Mycena</taxon>
    </lineage>
</organism>
<comment type="caution">
    <text evidence="1">The sequence shown here is derived from an EMBL/GenBank/DDBJ whole genome shotgun (WGS) entry which is preliminary data.</text>
</comment>
<dbReference type="EMBL" id="JARJLG010000128">
    <property type="protein sequence ID" value="KAJ7740215.1"/>
    <property type="molecule type" value="Genomic_DNA"/>
</dbReference>
<keyword evidence="2" id="KW-1185">Reference proteome</keyword>
<sequence length="225" mass="25190">MLGEEHFPLLESLKLSSPYGFHQETTASWNRVKIVHIPAFRHISLDFAVNPLGYALPWTRLTELNIVAAAELNIAGHAGLSRNAALQIPNQFSGGPSSAVRAARDPARVSGSRPRLHLWDPTLPTEGHYGNITGLLDDAFLRRLTTVAPDVNGPHDLGVLDFIQRKAAAHCPIRVLNLEFGFRLKKWDLLRDLQPFIRRGLRINLRYPPLPKWQYSARAGLQVAY</sequence>
<evidence type="ECO:0000313" key="1">
    <source>
        <dbReference type="EMBL" id="KAJ7740215.1"/>
    </source>
</evidence>
<protein>
    <submittedName>
        <fullName evidence="1">Uncharacterized protein</fullName>
    </submittedName>
</protein>
<proteinExistence type="predicted"/>
<accession>A0AAD7ICY3</accession>
<reference evidence="1" key="1">
    <citation type="submission" date="2023-03" db="EMBL/GenBank/DDBJ databases">
        <title>Massive genome expansion in bonnet fungi (Mycena s.s.) driven by repeated elements and novel gene families across ecological guilds.</title>
        <authorList>
            <consortium name="Lawrence Berkeley National Laboratory"/>
            <person name="Harder C.B."/>
            <person name="Miyauchi S."/>
            <person name="Viragh M."/>
            <person name="Kuo A."/>
            <person name="Thoen E."/>
            <person name="Andreopoulos B."/>
            <person name="Lu D."/>
            <person name="Skrede I."/>
            <person name="Drula E."/>
            <person name="Henrissat B."/>
            <person name="Morin E."/>
            <person name="Kohler A."/>
            <person name="Barry K."/>
            <person name="LaButti K."/>
            <person name="Morin E."/>
            <person name="Salamov A."/>
            <person name="Lipzen A."/>
            <person name="Mereny Z."/>
            <person name="Hegedus B."/>
            <person name="Baldrian P."/>
            <person name="Stursova M."/>
            <person name="Weitz H."/>
            <person name="Taylor A."/>
            <person name="Grigoriev I.V."/>
            <person name="Nagy L.G."/>
            <person name="Martin F."/>
            <person name="Kauserud H."/>
        </authorList>
    </citation>
    <scope>NUCLEOTIDE SEQUENCE</scope>
    <source>
        <strain evidence="1">CBHHK188m</strain>
    </source>
</reference>
<evidence type="ECO:0000313" key="2">
    <source>
        <dbReference type="Proteomes" id="UP001215280"/>
    </source>
</evidence>
<dbReference type="AlphaFoldDB" id="A0AAD7ICY3"/>